<keyword evidence="6" id="KW-1185">Reference proteome</keyword>
<sequence length="354" mass="39523">MGVHTAVQQTGFKRVKRGFRPLRLPETQPASEPRDPYFPLQWYLKNTGQNGGKPKLDLNVEAAWAQGYTGINVTTAIMDDGVDYMHPDLKFNYVELPFAQNLIPIGLKLEKENHLSPNRGSGSAPRDARAVGGGRTKGRKPEDRYGRAPERLGLGWETPPRLYDQSDTETINDYIFPRMPRPHTTSAATIHTRTRDTPTTGLTGDDSPHGRSAATALHIFIFIYGRYSQGVGLRHERTYGERTKRWNIEASVIATACADAPRTERIHLYYFDILRMDTTFSSYPFQLLFSGAGAEFAQSFADCGSIGAAVREGRGTQYGEDICDDNNKGGCVSSFQYKIPTENTAQPTFKKKNF</sequence>
<dbReference type="STRING" id="151549.A0A4C1TG20"/>
<accession>A0A4C1TG20</accession>
<dbReference type="OrthoDB" id="300641at2759"/>
<evidence type="ECO:0000256" key="4">
    <source>
        <dbReference type="SAM" id="MobiDB-lite"/>
    </source>
</evidence>
<dbReference type="AlphaFoldDB" id="A0A4C1TG20"/>
<name>A0A4C1TG20_EUMVA</name>
<evidence type="ECO:0000256" key="2">
    <source>
        <dbReference type="ARBA" id="ARBA00022801"/>
    </source>
</evidence>
<keyword evidence="1" id="KW-0645">Protease</keyword>
<feature type="region of interest" description="Disordered" evidence="4">
    <location>
        <begin position="114"/>
        <end position="151"/>
    </location>
</feature>
<protein>
    <submittedName>
        <fullName evidence="5">Neuroendocrine convertase 2</fullName>
    </submittedName>
</protein>
<dbReference type="PROSITE" id="PS00136">
    <property type="entry name" value="SUBTILASE_ASP"/>
    <property type="match status" value="1"/>
</dbReference>
<comment type="caution">
    <text evidence="5">The sequence shown here is derived from an EMBL/GenBank/DDBJ whole genome shotgun (WGS) entry which is preliminary data.</text>
</comment>
<dbReference type="GO" id="GO:0043005">
    <property type="term" value="C:neuron projection"/>
    <property type="evidence" value="ECO:0007669"/>
    <property type="project" value="TreeGrafter"/>
</dbReference>
<evidence type="ECO:0000313" key="5">
    <source>
        <dbReference type="EMBL" id="GBP13443.1"/>
    </source>
</evidence>
<dbReference type="GO" id="GO:0016486">
    <property type="term" value="P:peptide hormone processing"/>
    <property type="evidence" value="ECO:0007669"/>
    <property type="project" value="TreeGrafter"/>
</dbReference>
<dbReference type="PANTHER" id="PTHR42884">
    <property type="entry name" value="PROPROTEIN CONVERTASE SUBTILISIN/KEXIN-RELATED"/>
    <property type="match status" value="1"/>
</dbReference>
<keyword evidence="2" id="KW-0378">Hydrolase</keyword>
<dbReference type="GO" id="GO:0016020">
    <property type="term" value="C:membrane"/>
    <property type="evidence" value="ECO:0007669"/>
    <property type="project" value="TreeGrafter"/>
</dbReference>
<keyword evidence="3" id="KW-0720">Serine protease</keyword>
<dbReference type="GO" id="GO:0005615">
    <property type="term" value="C:extracellular space"/>
    <property type="evidence" value="ECO:0007669"/>
    <property type="project" value="TreeGrafter"/>
</dbReference>
<dbReference type="Gene3D" id="3.40.50.200">
    <property type="entry name" value="Peptidase S8/S53 domain"/>
    <property type="match status" value="1"/>
</dbReference>
<evidence type="ECO:0000313" key="6">
    <source>
        <dbReference type="Proteomes" id="UP000299102"/>
    </source>
</evidence>
<gene>
    <name evidence="5" type="primary">egl-3</name>
    <name evidence="5" type="ORF">EVAR_4198_1</name>
</gene>
<evidence type="ECO:0000256" key="3">
    <source>
        <dbReference type="ARBA" id="ARBA00022825"/>
    </source>
</evidence>
<feature type="compositionally biased region" description="Basic and acidic residues" evidence="4">
    <location>
        <begin position="139"/>
        <end position="150"/>
    </location>
</feature>
<dbReference type="EMBL" id="BGZK01000057">
    <property type="protein sequence ID" value="GBP13443.1"/>
    <property type="molecule type" value="Genomic_DNA"/>
</dbReference>
<dbReference type="Proteomes" id="UP000299102">
    <property type="component" value="Unassembled WGS sequence"/>
</dbReference>
<dbReference type="GO" id="GO:0004252">
    <property type="term" value="F:serine-type endopeptidase activity"/>
    <property type="evidence" value="ECO:0007669"/>
    <property type="project" value="InterPro"/>
</dbReference>
<dbReference type="InterPro" id="IPR023827">
    <property type="entry name" value="Peptidase_S8_Asp-AS"/>
</dbReference>
<dbReference type="InterPro" id="IPR036852">
    <property type="entry name" value="Peptidase_S8/S53_dom_sf"/>
</dbReference>
<evidence type="ECO:0000256" key="1">
    <source>
        <dbReference type="ARBA" id="ARBA00022670"/>
    </source>
</evidence>
<dbReference type="PANTHER" id="PTHR42884:SF13">
    <property type="entry name" value="NEUROENDOCRINE CONVERTASE 2"/>
    <property type="match status" value="1"/>
</dbReference>
<organism evidence="5 6">
    <name type="scientific">Eumeta variegata</name>
    <name type="common">Bagworm moth</name>
    <name type="synonym">Eumeta japonica</name>
    <dbReference type="NCBI Taxonomy" id="151549"/>
    <lineage>
        <taxon>Eukaryota</taxon>
        <taxon>Metazoa</taxon>
        <taxon>Ecdysozoa</taxon>
        <taxon>Arthropoda</taxon>
        <taxon>Hexapoda</taxon>
        <taxon>Insecta</taxon>
        <taxon>Pterygota</taxon>
        <taxon>Neoptera</taxon>
        <taxon>Endopterygota</taxon>
        <taxon>Lepidoptera</taxon>
        <taxon>Glossata</taxon>
        <taxon>Ditrysia</taxon>
        <taxon>Tineoidea</taxon>
        <taxon>Psychidae</taxon>
        <taxon>Oiketicinae</taxon>
        <taxon>Eumeta</taxon>
    </lineage>
</organism>
<reference evidence="5 6" key="1">
    <citation type="journal article" date="2019" name="Commun. Biol.">
        <title>The bagworm genome reveals a unique fibroin gene that provides high tensile strength.</title>
        <authorList>
            <person name="Kono N."/>
            <person name="Nakamura H."/>
            <person name="Ohtoshi R."/>
            <person name="Tomita M."/>
            <person name="Numata K."/>
            <person name="Arakawa K."/>
        </authorList>
    </citation>
    <scope>NUCLEOTIDE SEQUENCE [LARGE SCALE GENOMIC DNA]</scope>
</reference>
<dbReference type="SUPFAM" id="SSF52743">
    <property type="entry name" value="Subtilisin-like"/>
    <property type="match status" value="1"/>
</dbReference>
<proteinExistence type="predicted"/>